<gene>
    <name evidence="10" type="ORF">MTR67_044233</name>
</gene>
<comment type="subcellular location">
    <subcellularLocation>
        <location evidence="1">Membrane</location>
        <topology evidence="1">Single-pass membrane protein</topology>
    </subcellularLocation>
</comment>
<evidence type="ECO:0000256" key="1">
    <source>
        <dbReference type="ARBA" id="ARBA00004167"/>
    </source>
</evidence>
<dbReference type="Gene3D" id="3.80.10.10">
    <property type="entry name" value="Ribonuclease Inhibitor"/>
    <property type="match status" value="1"/>
</dbReference>
<dbReference type="Proteomes" id="UP001234989">
    <property type="component" value="Chromosome 10"/>
</dbReference>
<dbReference type="AlphaFoldDB" id="A0AAF0UT12"/>
<evidence type="ECO:0000313" key="11">
    <source>
        <dbReference type="Proteomes" id="UP001234989"/>
    </source>
</evidence>
<evidence type="ECO:0000313" key="10">
    <source>
        <dbReference type="EMBL" id="WMV50848.1"/>
    </source>
</evidence>
<keyword evidence="11" id="KW-1185">Reference proteome</keyword>
<proteinExistence type="predicted"/>
<dbReference type="PANTHER" id="PTHR48060">
    <property type="entry name" value="DNA DAMAGE-REPAIR/TOLERATION PROTEIN DRT100"/>
    <property type="match status" value="1"/>
</dbReference>
<evidence type="ECO:0000259" key="9">
    <source>
        <dbReference type="Pfam" id="PF08263"/>
    </source>
</evidence>
<evidence type="ECO:0000256" key="6">
    <source>
        <dbReference type="ARBA" id="ARBA00022989"/>
    </source>
</evidence>
<evidence type="ECO:0000256" key="8">
    <source>
        <dbReference type="SAM" id="SignalP"/>
    </source>
</evidence>
<evidence type="ECO:0000256" key="7">
    <source>
        <dbReference type="ARBA" id="ARBA00023136"/>
    </source>
</evidence>
<reference evidence="10" key="1">
    <citation type="submission" date="2023-08" db="EMBL/GenBank/DDBJ databases">
        <title>A de novo genome assembly of Solanum verrucosum Schlechtendal, a Mexican diploid species geographically isolated from the other diploid A-genome species in potato relatives.</title>
        <authorList>
            <person name="Hosaka K."/>
        </authorList>
    </citation>
    <scope>NUCLEOTIDE SEQUENCE</scope>
    <source>
        <tissue evidence="10">Young leaves</tissue>
    </source>
</reference>
<keyword evidence="2" id="KW-0433">Leucine-rich repeat</keyword>
<dbReference type="InterPro" id="IPR032675">
    <property type="entry name" value="LRR_dom_sf"/>
</dbReference>
<evidence type="ECO:0000256" key="2">
    <source>
        <dbReference type="ARBA" id="ARBA00022614"/>
    </source>
</evidence>
<dbReference type="Pfam" id="PF08263">
    <property type="entry name" value="LRRNT_2"/>
    <property type="match status" value="1"/>
</dbReference>
<dbReference type="InterPro" id="IPR013210">
    <property type="entry name" value="LRR_N_plant-typ"/>
</dbReference>
<sequence>MGRSCNLLFVLVVFILLHTSLSSTVLNISTDEAVLLAYKSHISYFDPNNILTTHWSSSRLVCNWIGITCSSRHHRVSALDISNMQLYGTIPPYLENLSFLVSISIDNNSFHGEFPKELAYLQRLKLISVRRNNFTSAIPTFLSLLPNLRIVHLQSNQFFRGNPVFPF</sequence>
<dbReference type="SUPFAM" id="SSF52058">
    <property type="entry name" value="L domain-like"/>
    <property type="match status" value="1"/>
</dbReference>
<accession>A0AAF0UT12</accession>
<organism evidence="10 11">
    <name type="scientific">Solanum verrucosum</name>
    <dbReference type="NCBI Taxonomy" id="315347"/>
    <lineage>
        <taxon>Eukaryota</taxon>
        <taxon>Viridiplantae</taxon>
        <taxon>Streptophyta</taxon>
        <taxon>Embryophyta</taxon>
        <taxon>Tracheophyta</taxon>
        <taxon>Spermatophyta</taxon>
        <taxon>Magnoliopsida</taxon>
        <taxon>eudicotyledons</taxon>
        <taxon>Gunneridae</taxon>
        <taxon>Pentapetalae</taxon>
        <taxon>asterids</taxon>
        <taxon>lamiids</taxon>
        <taxon>Solanales</taxon>
        <taxon>Solanaceae</taxon>
        <taxon>Solanoideae</taxon>
        <taxon>Solaneae</taxon>
        <taxon>Solanum</taxon>
    </lineage>
</organism>
<keyword evidence="7" id="KW-0472">Membrane</keyword>
<protein>
    <recommendedName>
        <fullName evidence="9">Leucine-rich repeat-containing N-terminal plant-type domain-containing protein</fullName>
    </recommendedName>
</protein>
<evidence type="ECO:0000256" key="5">
    <source>
        <dbReference type="ARBA" id="ARBA00022737"/>
    </source>
</evidence>
<feature type="domain" description="Leucine-rich repeat-containing N-terminal plant-type" evidence="9">
    <location>
        <begin position="29"/>
        <end position="70"/>
    </location>
</feature>
<dbReference type="PANTHER" id="PTHR48060:SF21">
    <property type="entry name" value="L DOMAIN-LIKE PROTEIN"/>
    <property type="match status" value="1"/>
</dbReference>
<evidence type="ECO:0000256" key="3">
    <source>
        <dbReference type="ARBA" id="ARBA00022692"/>
    </source>
</evidence>
<dbReference type="FunFam" id="3.80.10.10:FF:000129">
    <property type="entry name" value="Leucine-rich repeat receptor-like kinase"/>
    <property type="match status" value="1"/>
</dbReference>
<feature type="chain" id="PRO_5041936067" description="Leucine-rich repeat-containing N-terminal plant-type domain-containing protein" evidence="8">
    <location>
        <begin position="23"/>
        <end position="167"/>
    </location>
</feature>
<name>A0AAF0UT12_SOLVR</name>
<evidence type="ECO:0000256" key="4">
    <source>
        <dbReference type="ARBA" id="ARBA00022729"/>
    </source>
</evidence>
<dbReference type="EMBL" id="CP133621">
    <property type="protein sequence ID" value="WMV50848.1"/>
    <property type="molecule type" value="Genomic_DNA"/>
</dbReference>
<keyword evidence="6" id="KW-1133">Transmembrane helix</keyword>
<keyword evidence="4 8" id="KW-0732">Signal</keyword>
<dbReference type="InterPro" id="IPR053211">
    <property type="entry name" value="DNA_repair-toleration"/>
</dbReference>
<keyword evidence="3" id="KW-0812">Transmembrane</keyword>
<dbReference type="GO" id="GO:0016020">
    <property type="term" value="C:membrane"/>
    <property type="evidence" value="ECO:0007669"/>
    <property type="project" value="UniProtKB-SubCell"/>
</dbReference>
<feature type="signal peptide" evidence="8">
    <location>
        <begin position="1"/>
        <end position="22"/>
    </location>
</feature>
<keyword evidence="5" id="KW-0677">Repeat</keyword>